<dbReference type="Pfam" id="PF00293">
    <property type="entry name" value="NUDIX"/>
    <property type="match status" value="1"/>
</dbReference>
<dbReference type="InterPro" id="IPR000086">
    <property type="entry name" value="NUDIX_hydrolase_dom"/>
</dbReference>
<reference evidence="5 6" key="1">
    <citation type="submission" date="2021-03" db="EMBL/GenBank/DDBJ databases">
        <title>Complete genome of Polaribacter_sp.G4M1.</title>
        <authorList>
            <person name="Jeong S.W."/>
            <person name="Bae J.W."/>
        </authorList>
    </citation>
    <scope>NUCLEOTIDE SEQUENCE [LARGE SCALE GENOMIC DNA]</scope>
    <source>
        <strain evidence="5 6">G4M1</strain>
    </source>
</reference>
<dbReference type="PROSITE" id="PS51462">
    <property type="entry name" value="NUDIX"/>
    <property type="match status" value="1"/>
</dbReference>
<dbReference type="CDD" id="cd03673">
    <property type="entry name" value="NUDIX_Ap6A_hydrolase"/>
    <property type="match status" value="1"/>
</dbReference>
<proteinExistence type="inferred from homology"/>
<comment type="similarity">
    <text evidence="2">Belongs to the Nudix hydrolase family.</text>
</comment>
<evidence type="ECO:0000256" key="2">
    <source>
        <dbReference type="RuleBase" id="RU003476"/>
    </source>
</evidence>
<dbReference type="Proteomes" id="UP000663935">
    <property type="component" value="Chromosome"/>
</dbReference>
<sequence>MYKVFVNDKPIIITSSQKKENNFPVHILKNTVSEEIVHKLINGTTKGINLYTPDVEKGWQEFLNSFTIVSAAGGLVLNDKKEVLFIFRNGIWDLPKGRIEKGEQIKEAAIREVEEECGIFGLKIVKPLLTTYHVYFQEGIKLKETFWFLMTSNYRKELVPQLEEGITKVVFKNEEEIRKAFKNTYKNIILVYDTYKER</sequence>
<dbReference type="InterPro" id="IPR015797">
    <property type="entry name" value="NUDIX_hydrolase-like_dom_sf"/>
</dbReference>
<dbReference type="InterPro" id="IPR020476">
    <property type="entry name" value="Nudix_hydrolase"/>
</dbReference>
<dbReference type="PANTHER" id="PTHR21340">
    <property type="entry name" value="DIADENOSINE 5,5-P1,P4-TETRAPHOSPHATE PYROPHOSPHOHYDROLASE MUTT"/>
    <property type="match status" value="1"/>
</dbReference>
<keyword evidence="1 2" id="KW-0378">Hydrolase</keyword>
<evidence type="ECO:0000259" key="4">
    <source>
        <dbReference type="PROSITE" id="PS51462"/>
    </source>
</evidence>
<dbReference type="PRINTS" id="PR00502">
    <property type="entry name" value="NUDIXFAMILY"/>
</dbReference>
<dbReference type="InterPro" id="IPR007275">
    <property type="entry name" value="YTH_domain"/>
</dbReference>
<accession>A0ABX7SSN8</accession>
<organism evidence="5 6">
    <name type="scientific">Polaribacter batillariae</name>
    <dbReference type="NCBI Taxonomy" id="2808900"/>
    <lineage>
        <taxon>Bacteria</taxon>
        <taxon>Pseudomonadati</taxon>
        <taxon>Bacteroidota</taxon>
        <taxon>Flavobacteriia</taxon>
        <taxon>Flavobacteriales</taxon>
        <taxon>Flavobacteriaceae</taxon>
    </lineage>
</organism>
<dbReference type="PROSITE" id="PS00893">
    <property type="entry name" value="NUDIX_BOX"/>
    <property type="match status" value="1"/>
</dbReference>
<dbReference type="EMBL" id="CP071795">
    <property type="protein sequence ID" value="QTD37166.1"/>
    <property type="molecule type" value="Genomic_DNA"/>
</dbReference>
<evidence type="ECO:0000313" key="6">
    <source>
        <dbReference type="Proteomes" id="UP000663935"/>
    </source>
</evidence>
<dbReference type="SUPFAM" id="SSF55811">
    <property type="entry name" value="Nudix"/>
    <property type="match status" value="1"/>
</dbReference>
<feature type="domain" description="YTH" evidence="3">
    <location>
        <begin position="145"/>
        <end position="198"/>
    </location>
</feature>
<dbReference type="InterPro" id="IPR051325">
    <property type="entry name" value="Nudix_hydrolase_domain"/>
</dbReference>
<dbReference type="PANTHER" id="PTHR21340:SF0">
    <property type="entry name" value="BIS(5'-NUCLEOSYL)-TETRAPHOSPHATASE [ASYMMETRICAL]"/>
    <property type="match status" value="1"/>
</dbReference>
<gene>
    <name evidence="5" type="ORF">JL193_13760</name>
</gene>
<name>A0ABX7SSN8_9FLAO</name>
<dbReference type="InterPro" id="IPR020084">
    <property type="entry name" value="NUDIX_hydrolase_CS"/>
</dbReference>
<protein>
    <submittedName>
        <fullName evidence="5">NUDIX domain-containing protein</fullName>
    </submittedName>
</protein>
<evidence type="ECO:0000256" key="1">
    <source>
        <dbReference type="ARBA" id="ARBA00022801"/>
    </source>
</evidence>
<feature type="domain" description="Nudix hydrolase" evidence="4">
    <location>
        <begin position="67"/>
        <end position="198"/>
    </location>
</feature>
<evidence type="ECO:0000313" key="5">
    <source>
        <dbReference type="EMBL" id="QTD37166.1"/>
    </source>
</evidence>
<dbReference type="RefSeq" id="WP_207971340.1">
    <property type="nucleotide sequence ID" value="NZ_CP071795.1"/>
</dbReference>
<dbReference type="PROSITE" id="PS50882">
    <property type="entry name" value="YTH"/>
    <property type="match status" value="1"/>
</dbReference>
<evidence type="ECO:0000259" key="3">
    <source>
        <dbReference type="PROSITE" id="PS50882"/>
    </source>
</evidence>
<dbReference type="Gene3D" id="3.90.79.10">
    <property type="entry name" value="Nucleoside Triphosphate Pyrophosphohydrolase"/>
    <property type="match status" value="1"/>
</dbReference>
<keyword evidence="6" id="KW-1185">Reference proteome</keyword>